<dbReference type="RefSeq" id="WP_285231661.1">
    <property type="nucleotide sequence ID" value="NZ_CP116346.1"/>
</dbReference>
<dbReference type="GO" id="GO:0016874">
    <property type="term" value="F:ligase activity"/>
    <property type="evidence" value="ECO:0007669"/>
    <property type="project" value="UniProtKB-KW"/>
</dbReference>
<dbReference type="GO" id="GO:0005524">
    <property type="term" value="F:ATP binding"/>
    <property type="evidence" value="ECO:0007669"/>
    <property type="project" value="UniProtKB-UniRule"/>
</dbReference>
<dbReference type="PANTHER" id="PTHR43585:SF2">
    <property type="entry name" value="ATP-GRASP ENZYME FSQD"/>
    <property type="match status" value="1"/>
</dbReference>
<evidence type="ECO:0000256" key="1">
    <source>
        <dbReference type="ARBA" id="ARBA00022598"/>
    </source>
</evidence>
<dbReference type="Pfam" id="PF18603">
    <property type="entry name" value="LAL_C2"/>
    <property type="match status" value="1"/>
</dbReference>
<name>A0AA95NBD0_9BURK</name>
<dbReference type="InterPro" id="IPR052032">
    <property type="entry name" value="ATP-dep_AA_Ligase"/>
</dbReference>
<evidence type="ECO:0000313" key="6">
    <source>
        <dbReference type="EMBL" id="WIT10588.1"/>
    </source>
</evidence>
<dbReference type="SUPFAM" id="SSF52440">
    <property type="entry name" value="PreATP-grasp domain"/>
    <property type="match status" value="1"/>
</dbReference>
<dbReference type="SUPFAM" id="SSF56059">
    <property type="entry name" value="Glutathione synthetase ATP-binding domain-like"/>
    <property type="match status" value="1"/>
</dbReference>
<dbReference type="InterPro" id="IPR016185">
    <property type="entry name" value="PreATP-grasp_dom_sf"/>
</dbReference>
<dbReference type="Gene3D" id="3.40.50.20">
    <property type="match status" value="1"/>
</dbReference>
<feature type="domain" description="ATP-grasp" evidence="5">
    <location>
        <begin position="106"/>
        <end position="302"/>
    </location>
</feature>
<dbReference type="Gene3D" id="3.30.470.20">
    <property type="entry name" value="ATP-grasp fold, B domain"/>
    <property type="match status" value="1"/>
</dbReference>
<gene>
    <name evidence="6" type="ORF">PFX98_16930</name>
</gene>
<dbReference type="Proteomes" id="UP001177769">
    <property type="component" value="Chromosome"/>
</dbReference>
<keyword evidence="1" id="KW-0436">Ligase</keyword>
<dbReference type="PANTHER" id="PTHR43585">
    <property type="entry name" value="FUMIPYRROLE BIOSYNTHESIS PROTEIN C"/>
    <property type="match status" value="1"/>
</dbReference>
<dbReference type="PROSITE" id="PS50975">
    <property type="entry name" value="ATP_GRASP"/>
    <property type="match status" value="1"/>
</dbReference>
<evidence type="ECO:0000256" key="3">
    <source>
        <dbReference type="ARBA" id="ARBA00022840"/>
    </source>
</evidence>
<organism evidence="6 7">
    <name type="scientific">Paucibacter sediminis</name>
    <dbReference type="NCBI Taxonomy" id="3019553"/>
    <lineage>
        <taxon>Bacteria</taxon>
        <taxon>Pseudomonadati</taxon>
        <taxon>Pseudomonadota</taxon>
        <taxon>Betaproteobacteria</taxon>
        <taxon>Burkholderiales</taxon>
        <taxon>Sphaerotilaceae</taxon>
        <taxon>Roseateles</taxon>
    </lineage>
</organism>
<sequence>MSVLLLGAGRGQLAAYRAARELGLTVVGVDPNPAAPGLAMAQHRYSFDLAHQQRALEVAQRHRVQGVFTMAADYPMPTLAALCAALALPGPSVDAVRNATHKARMREAFARHGVPGPRCLPAHNAAEAIACARELGGDVVLKPMLSQGGRGISRVPAGADVERLRLAYAHAQAHTRADGVLVEDCVDGPEFSVETLTWQGQSRVLAITDKLTSGAPHFVELGHQQPSSLDTQAQGRLAATALAAIRALGIDQAAGHHEMRLGAAGPMMMESGARLGGGFITSDLVPLSTGIDLVRAALQVAMGQSPDLRPQRASSAAAVRFMTAAPGRVLAIEGLAEARGQAGLQCLDLYRQPGDLVPPLTDAAARCGHLICCAASPVEAAAAADAALARLQITTQEGAHD</sequence>
<dbReference type="SMART" id="SM01209">
    <property type="entry name" value="GARS_A"/>
    <property type="match status" value="1"/>
</dbReference>
<dbReference type="GO" id="GO:0046872">
    <property type="term" value="F:metal ion binding"/>
    <property type="evidence" value="ECO:0007669"/>
    <property type="project" value="InterPro"/>
</dbReference>
<keyword evidence="2 4" id="KW-0547">Nucleotide-binding</keyword>
<dbReference type="InterPro" id="IPR040570">
    <property type="entry name" value="LAL_C2"/>
</dbReference>
<dbReference type="InterPro" id="IPR013815">
    <property type="entry name" value="ATP_grasp_subdomain_1"/>
</dbReference>
<protein>
    <submittedName>
        <fullName evidence="6">ATP-grasp domain-containing protein</fullName>
    </submittedName>
</protein>
<dbReference type="EMBL" id="CP116346">
    <property type="protein sequence ID" value="WIT10588.1"/>
    <property type="molecule type" value="Genomic_DNA"/>
</dbReference>
<keyword evidence="7" id="KW-1185">Reference proteome</keyword>
<dbReference type="Pfam" id="PF13535">
    <property type="entry name" value="ATP-grasp_4"/>
    <property type="match status" value="1"/>
</dbReference>
<reference evidence="6" key="1">
    <citation type="submission" date="2023-01" db="EMBL/GenBank/DDBJ databases">
        <title>Whole genome sequence of Paucibacter sp. S2-9 isolated from pond sediment.</title>
        <authorList>
            <person name="Jung J.Y."/>
        </authorList>
    </citation>
    <scope>NUCLEOTIDE SEQUENCE</scope>
    <source>
        <strain evidence="6">S2-9</strain>
    </source>
</reference>
<accession>A0AA95NBD0</accession>
<evidence type="ECO:0000256" key="2">
    <source>
        <dbReference type="ARBA" id="ARBA00022741"/>
    </source>
</evidence>
<dbReference type="InterPro" id="IPR011761">
    <property type="entry name" value="ATP-grasp"/>
</dbReference>
<evidence type="ECO:0000313" key="7">
    <source>
        <dbReference type="Proteomes" id="UP001177769"/>
    </source>
</evidence>
<evidence type="ECO:0000256" key="4">
    <source>
        <dbReference type="PROSITE-ProRule" id="PRU00409"/>
    </source>
</evidence>
<keyword evidence="3 4" id="KW-0067">ATP-binding</keyword>
<proteinExistence type="predicted"/>
<dbReference type="KEGG" id="pais:PFX98_16930"/>
<dbReference type="Gene3D" id="3.30.1490.20">
    <property type="entry name" value="ATP-grasp fold, A domain"/>
    <property type="match status" value="1"/>
</dbReference>
<evidence type="ECO:0000259" key="5">
    <source>
        <dbReference type="PROSITE" id="PS50975"/>
    </source>
</evidence>
<dbReference type="AlphaFoldDB" id="A0AA95NBD0"/>